<protein>
    <submittedName>
        <fullName evidence="2">Uncharacterized protein</fullName>
    </submittedName>
</protein>
<reference evidence="2 3" key="1">
    <citation type="submission" date="2024-01" db="EMBL/GenBank/DDBJ databases">
        <title>Genome assemblies of Stephania.</title>
        <authorList>
            <person name="Yang L."/>
        </authorList>
    </citation>
    <scope>NUCLEOTIDE SEQUENCE [LARGE SCALE GENOMIC DNA]</scope>
    <source>
        <strain evidence="2">YNDBR</strain>
        <tissue evidence="2">Leaf</tissue>
    </source>
</reference>
<gene>
    <name evidence="2" type="ORF">Syun_020803</name>
</gene>
<feature type="region of interest" description="Disordered" evidence="1">
    <location>
        <begin position="34"/>
        <end position="72"/>
    </location>
</feature>
<keyword evidence="3" id="KW-1185">Reference proteome</keyword>
<evidence type="ECO:0000313" key="2">
    <source>
        <dbReference type="EMBL" id="KAK9114006.1"/>
    </source>
</evidence>
<sequence>MAAVGPRNLAVSDQYGVSAMDNMFYARQRHMLPSQPNGVHARLPPLPLHPAQSEPPEAPPSHLQPRPSPAKITSVYRVPPITTTTTTT</sequence>
<proteinExistence type="predicted"/>
<dbReference type="Proteomes" id="UP001420932">
    <property type="component" value="Unassembled WGS sequence"/>
</dbReference>
<accession>A0AAP0IEL2</accession>
<comment type="caution">
    <text evidence="2">The sequence shown here is derived from an EMBL/GenBank/DDBJ whole genome shotgun (WGS) entry which is preliminary data.</text>
</comment>
<dbReference type="EMBL" id="JBBNAF010000009">
    <property type="protein sequence ID" value="KAK9114006.1"/>
    <property type="molecule type" value="Genomic_DNA"/>
</dbReference>
<evidence type="ECO:0000313" key="3">
    <source>
        <dbReference type="Proteomes" id="UP001420932"/>
    </source>
</evidence>
<organism evidence="2 3">
    <name type="scientific">Stephania yunnanensis</name>
    <dbReference type="NCBI Taxonomy" id="152371"/>
    <lineage>
        <taxon>Eukaryota</taxon>
        <taxon>Viridiplantae</taxon>
        <taxon>Streptophyta</taxon>
        <taxon>Embryophyta</taxon>
        <taxon>Tracheophyta</taxon>
        <taxon>Spermatophyta</taxon>
        <taxon>Magnoliopsida</taxon>
        <taxon>Ranunculales</taxon>
        <taxon>Menispermaceae</taxon>
        <taxon>Menispermoideae</taxon>
        <taxon>Cissampelideae</taxon>
        <taxon>Stephania</taxon>
    </lineage>
</organism>
<name>A0AAP0IEL2_9MAGN</name>
<dbReference type="AlphaFoldDB" id="A0AAP0IEL2"/>
<evidence type="ECO:0000256" key="1">
    <source>
        <dbReference type="SAM" id="MobiDB-lite"/>
    </source>
</evidence>